<organism evidence="4 5">
    <name type="scientific">Bifidobacterium gallicum DSM 20093 = LMG 11596</name>
    <dbReference type="NCBI Taxonomy" id="561180"/>
    <lineage>
        <taxon>Bacteria</taxon>
        <taxon>Bacillati</taxon>
        <taxon>Actinomycetota</taxon>
        <taxon>Actinomycetes</taxon>
        <taxon>Bifidobacteriales</taxon>
        <taxon>Bifidobacteriaceae</taxon>
        <taxon>Bifidobacterium</taxon>
    </lineage>
</organism>
<feature type="signal peptide" evidence="2">
    <location>
        <begin position="1"/>
        <end position="35"/>
    </location>
</feature>
<dbReference type="Pfam" id="PF20597">
    <property type="entry name" value="pAdhesive_15"/>
    <property type="match status" value="1"/>
</dbReference>
<dbReference type="RefSeq" id="WP_044085275.1">
    <property type="nucleotide sequence ID" value="NZ_ABXB03000001.1"/>
</dbReference>
<evidence type="ECO:0000259" key="3">
    <source>
        <dbReference type="Pfam" id="PF20597"/>
    </source>
</evidence>
<name>A0A087AEN8_9BIFI</name>
<sequence length="670" mass="72480">MEQQPTRHLTLQRMAKLAMALLLTLTIMTGLPKPAAAVPASTGPSRDATTSNDTAPNRNATPECQPAGGADGNDPNATYVTTRTFTQDCGKPTMAYALSHIGIVTQADLDMHTPQMIGEMLVGGDVLQYGSRQGALTWGNGRWRNLVPSYIRGNADVIGNGNLNLSDSQQPDTPVTGVLPIYLGTTNAAHWMTSQSDFGHRTSVRRYTQLRFTDTYADIDAIIADAATQTTALAARASIHIDTQPDASSWTGWRFAITGADSAHCSVSNVVMIACEPGFTIALTNRAATNMTQGLRIDLRGYQIHTEEVQQGSDRFLSVPETTIVTNDEGSAEHPVVMPFLLFDTLDAPQGIQPANIDDNSPDRPHRPQILFAYPNATEVHAMGDTYGFVVAPHAHVIVGQGSYGQTANGAFIAHSLQLATPLHEFLRDATTVQPQPDPTTPPSNPDTPPTTPDTPVGHYGHVPLRLVVDDPQGHANADEDYAFDLQEVDVGTDGQGEPVVDEASRYTHVQPKKDAPIQTHHISQRTWDTTICTMLNDEAYAQEGTHYYRLTQRMPQSAAYTSDMPEQGLVLRVNVARDEQGYHPQLQSLTAQSGQLPAHTWDFATDAGPGVQVHVRYPADTPTPQPHDDATGPRLPDTGGPGWDGAWGGVLVALGVTGLLMCWRKRQHE</sequence>
<accession>A0A087AEN8</accession>
<protein>
    <submittedName>
        <fullName evidence="4">Putative LPXTG-motif protein cell wall anchor domain protein</fullName>
    </submittedName>
</protein>
<feature type="compositionally biased region" description="Pro residues" evidence="1">
    <location>
        <begin position="436"/>
        <end position="453"/>
    </location>
</feature>
<feature type="chain" id="PRO_5038924896" evidence="2">
    <location>
        <begin position="36"/>
        <end position="670"/>
    </location>
</feature>
<feature type="region of interest" description="Disordered" evidence="1">
    <location>
        <begin position="618"/>
        <end position="641"/>
    </location>
</feature>
<dbReference type="Proteomes" id="UP000029074">
    <property type="component" value="Unassembled WGS sequence"/>
</dbReference>
<reference evidence="4 5" key="1">
    <citation type="submission" date="2014-03" db="EMBL/GenBank/DDBJ databases">
        <title>Genomics of Bifidobacteria.</title>
        <authorList>
            <person name="Ventura M."/>
            <person name="Milani C."/>
            <person name="Lugli G.A."/>
        </authorList>
    </citation>
    <scope>NUCLEOTIDE SEQUENCE [LARGE SCALE GENOMIC DNA]</scope>
    <source>
        <strain evidence="4 5">LMG 11596</strain>
    </source>
</reference>
<comment type="caution">
    <text evidence="4">The sequence shown here is derived from an EMBL/GenBank/DDBJ whole genome shotgun (WGS) entry which is preliminary data.</text>
</comment>
<gene>
    <name evidence="4" type="ORF">BGLCM_1482</name>
</gene>
<proteinExistence type="predicted"/>
<evidence type="ECO:0000313" key="4">
    <source>
        <dbReference type="EMBL" id="KFI57238.1"/>
    </source>
</evidence>
<evidence type="ECO:0000256" key="2">
    <source>
        <dbReference type="SAM" id="SignalP"/>
    </source>
</evidence>
<keyword evidence="5" id="KW-1185">Reference proteome</keyword>
<feature type="compositionally biased region" description="Polar residues" evidence="1">
    <location>
        <begin position="42"/>
        <end position="62"/>
    </location>
</feature>
<feature type="domain" description="Choice-of-anchor A" evidence="3">
    <location>
        <begin position="98"/>
        <end position="419"/>
    </location>
</feature>
<keyword evidence="2" id="KW-0732">Signal</keyword>
<dbReference type="EMBL" id="JGYW01000011">
    <property type="protein sequence ID" value="KFI57238.1"/>
    <property type="molecule type" value="Genomic_DNA"/>
</dbReference>
<dbReference type="AlphaFoldDB" id="A0A087AEN8"/>
<feature type="region of interest" description="Disordered" evidence="1">
    <location>
        <begin position="432"/>
        <end position="461"/>
    </location>
</feature>
<dbReference type="InterPro" id="IPR026588">
    <property type="entry name" value="Choice_anch_A"/>
</dbReference>
<evidence type="ECO:0000256" key="1">
    <source>
        <dbReference type="SAM" id="MobiDB-lite"/>
    </source>
</evidence>
<feature type="region of interest" description="Disordered" evidence="1">
    <location>
        <begin position="35"/>
        <end position="76"/>
    </location>
</feature>
<evidence type="ECO:0000313" key="5">
    <source>
        <dbReference type="Proteomes" id="UP000029074"/>
    </source>
</evidence>